<protein>
    <recommendedName>
        <fullName evidence="3">Rhamnan synthesis protein F</fullName>
    </recommendedName>
</protein>
<accession>A0A0E4CZJ8</accession>
<dbReference type="HOGENOM" id="CLU_741242_0_0_9"/>
<evidence type="ECO:0000313" key="2">
    <source>
        <dbReference type="Proteomes" id="UP000033163"/>
    </source>
</evidence>
<evidence type="ECO:0008006" key="3">
    <source>
        <dbReference type="Google" id="ProtNLM"/>
    </source>
</evidence>
<dbReference type="PATRIC" id="fig|1073571.4.peg.6698"/>
<sequence>MNSVYENLEENLGELNSILPSEYLIDGYDSKILCKKIAVVIHLHYSDTFDKYKKYIDNIPREIRIYFTTSNNELSRKIEALSMNRGNCIIIQKNNRGRDISSFLVACRKEILNYEYICFLHDKREKYPSMKSDMDKWIYSQWENMLGSTTYICNVLTYFDINPQLGLLLPPFPLGEHMPFPYEKNWHQNYKNTIKLAKCLNLQCDISKEISPMALGTVYWARVDALRKLLEHEWKYEDFDAEPLAADGTLSHAVERILEYVASDNGYKSKWVMTDRYAEERLGYFQTVLSKAFERLQKSLGLRYIYELDQFDDRSFEFKKMCRNYKKIYIYGAGLLGVNCLHFMNYIDVMVDAIIVTDMIGNEPVIEDIPVYRLNEIEFDNDTFVIIAVTKQYQEEIFGNLKEKQLPMNNVYNWDSY</sequence>
<name>A0A0E4CZJ8_9BACL</name>
<organism evidence="1 2">
    <name type="scientific">Paenibacillus riograndensis SBR5</name>
    <dbReference type="NCBI Taxonomy" id="1073571"/>
    <lineage>
        <taxon>Bacteria</taxon>
        <taxon>Bacillati</taxon>
        <taxon>Bacillota</taxon>
        <taxon>Bacilli</taxon>
        <taxon>Bacillales</taxon>
        <taxon>Paenibacillaceae</taxon>
        <taxon>Paenibacillus</taxon>
        <taxon>Paenibacillus sonchi group</taxon>
    </lineage>
</organism>
<proteinExistence type="predicted"/>
<evidence type="ECO:0000313" key="1">
    <source>
        <dbReference type="EMBL" id="CQR58614.1"/>
    </source>
</evidence>
<dbReference type="Proteomes" id="UP000033163">
    <property type="component" value="Chromosome I"/>
</dbReference>
<dbReference type="Pfam" id="PF05045">
    <property type="entry name" value="RgpF"/>
    <property type="match status" value="1"/>
</dbReference>
<dbReference type="EMBL" id="LN831776">
    <property type="protein sequence ID" value="CQR58614.1"/>
    <property type="molecule type" value="Genomic_DNA"/>
</dbReference>
<dbReference type="KEGG" id="pri:PRIO_6267"/>
<dbReference type="AlphaFoldDB" id="A0A0E4CZJ8"/>
<dbReference type="InterPro" id="IPR007739">
    <property type="entry name" value="RgpF"/>
</dbReference>
<reference evidence="2" key="1">
    <citation type="submission" date="2015-03" db="EMBL/GenBank/DDBJ databases">
        <authorList>
            <person name="Wibberg D."/>
        </authorList>
    </citation>
    <scope>NUCLEOTIDE SEQUENCE [LARGE SCALE GENOMIC DNA]</scope>
</reference>
<dbReference type="RefSeq" id="WP_046505940.1">
    <property type="nucleotide sequence ID" value="NZ_LN831776.1"/>
</dbReference>
<gene>
    <name evidence="1" type="ORF">PRIO_6267</name>
</gene>